<keyword evidence="3" id="KW-1185">Reference proteome</keyword>
<comment type="caution">
    <text evidence="2">The sequence shown here is derived from an EMBL/GenBank/DDBJ whole genome shotgun (WGS) entry which is preliminary data.</text>
</comment>
<dbReference type="Proteomes" id="UP000239724">
    <property type="component" value="Unassembled WGS sequence"/>
</dbReference>
<organism evidence="2 3">
    <name type="scientific">Rhodopila globiformis</name>
    <name type="common">Rhodopseudomonas globiformis</name>
    <dbReference type="NCBI Taxonomy" id="1071"/>
    <lineage>
        <taxon>Bacteria</taxon>
        <taxon>Pseudomonadati</taxon>
        <taxon>Pseudomonadota</taxon>
        <taxon>Alphaproteobacteria</taxon>
        <taxon>Acetobacterales</taxon>
        <taxon>Acetobacteraceae</taxon>
        <taxon>Rhodopila</taxon>
    </lineage>
</organism>
<evidence type="ECO:0000313" key="3">
    <source>
        <dbReference type="Proteomes" id="UP000239724"/>
    </source>
</evidence>
<reference evidence="2 3" key="1">
    <citation type="journal article" date="2018" name="Arch. Microbiol.">
        <title>New insights into the metabolic potential of the phototrophic purple bacterium Rhodopila globiformis DSM 161(T) from its draft genome sequence and evidence for a vanadium-dependent nitrogenase.</title>
        <authorList>
            <person name="Imhoff J.F."/>
            <person name="Rahn T."/>
            <person name="Kunzel S."/>
            <person name="Neulinger S.C."/>
        </authorList>
    </citation>
    <scope>NUCLEOTIDE SEQUENCE [LARGE SCALE GENOMIC DNA]</scope>
    <source>
        <strain evidence="2 3">DSM 161</strain>
    </source>
</reference>
<sequence length="176" mass="18763">MRQCYVEGEPCGTPQQLYERIQHCLQEPDLCRNVRIPRGGDGMGGNRLDTAAVRPAPGPPSPDRMRTSLPTRRVVQSRVVGPARPAIKATGPEAASGPRATGQPDGPAGAVTRAARALPLDPATKAMNDTMPHDAAAVEHRLGLRPPRVAGTDMRQRMPTPAEIVDALAPAKDPHR</sequence>
<feature type="region of interest" description="Disordered" evidence="1">
    <location>
        <begin position="41"/>
        <end position="110"/>
    </location>
</feature>
<feature type="region of interest" description="Disordered" evidence="1">
    <location>
        <begin position="139"/>
        <end position="176"/>
    </location>
</feature>
<proteinExistence type="predicted"/>
<dbReference type="EMBL" id="NHRY01000096">
    <property type="protein sequence ID" value="PPQ34640.1"/>
    <property type="molecule type" value="Genomic_DNA"/>
</dbReference>
<accession>A0A2S6NJ16</accession>
<name>A0A2S6NJ16_RHOGL</name>
<dbReference type="AlphaFoldDB" id="A0A2S6NJ16"/>
<evidence type="ECO:0000256" key="1">
    <source>
        <dbReference type="SAM" id="MobiDB-lite"/>
    </source>
</evidence>
<evidence type="ECO:0000313" key="2">
    <source>
        <dbReference type="EMBL" id="PPQ34640.1"/>
    </source>
</evidence>
<gene>
    <name evidence="2" type="ORF">CCS01_10020</name>
</gene>
<dbReference type="RefSeq" id="WP_104518714.1">
    <property type="nucleotide sequence ID" value="NZ_NHRY01000096.1"/>
</dbReference>
<protein>
    <submittedName>
        <fullName evidence="2">Uncharacterized protein</fullName>
    </submittedName>
</protein>